<reference evidence="2 4" key="2">
    <citation type="submission" date="2018-03" db="EMBL/GenBank/DDBJ databases">
        <title>Genomic Encyclopedia of Archaeal and Bacterial Type Strains, Phase II (KMG-II): from individual species to whole genera.</title>
        <authorList>
            <person name="Goeker M."/>
        </authorList>
    </citation>
    <scope>NUCLEOTIDE SEQUENCE [LARGE SCALE GENOMIC DNA]</scope>
    <source>
        <strain evidence="2 4">DSM 25227</strain>
    </source>
</reference>
<evidence type="ECO:0000313" key="2">
    <source>
        <dbReference type="EMBL" id="PWJ20276.1"/>
    </source>
</evidence>
<sequence>MSFRSSRLLRLALAFNLAFSTLCGLSVLVLGPAAVGAALGPFPGWFMAGLGIGLLGFAALIGFALWRLRVGLALLISGLDVLWVIGTLPMAIVPGFLTSQGQLVVAGVAAVVGLACILQLAGIRALLRDPKGAPNTFKHCVRLTSGADPDTLWPVIRDLGSIARYGTGLKSSRLEGAEEPAPGAVRVCTNHNDQSWAEEVVSLDDATRSFVLRFRAEAEDFPFPFAAMTGGWSVSPAPEGSVVDIWWTVRPKHRHLGWLLLAVATIPLDRDIRHLVAAMEAGGASTSRTAAVSLPAFAYC</sequence>
<evidence type="ECO:0000313" key="4">
    <source>
        <dbReference type="Proteomes" id="UP000245839"/>
    </source>
</evidence>
<keyword evidence="1" id="KW-1133">Transmembrane helix</keyword>
<proteinExistence type="predicted"/>
<keyword evidence="1" id="KW-0472">Membrane</keyword>
<evidence type="ECO:0000256" key="1">
    <source>
        <dbReference type="SAM" id="Phobius"/>
    </source>
</evidence>
<dbReference type="InterPro" id="IPR019587">
    <property type="entry name" value="Polyketide_cyclase/dehydratase"/>
</dbReference>
<dbReference type="Proteomes" id="UP000251571">
    <property type="component" value="Unassembled WGS sequence"/>
</dbReference>
<dbReference type="SUPFAM" id="SSF55961">
    <property type="entry name" value="Bet v1-like"/>
    <property type="match status" value="1"/>
</dbReference>
<feature type="transmembrane region" description="Helical" evidence="1">
    <location>
        <begin position="103"/>
        <end position="127"/>
    </location>
</feature>
<organism evidence="3 5">
    <name type="scientific">Jannaschia seohaensis</name>
    <dbReference type="NCBI Taxonomy" id="475081"/>
    <lineage>
        <taxon>Bacteria</taxon>
        <taxon>Pseudomonadati</taxon>
        <taxon>Pseudomonadota</taxon>
        <taxon>Alphaproteobacteria</taxon>
        <taxon>Rhodobacterales</taxon>
        <taxon>Roseobacteraceae</taxon>
        <taxon>Jannaschia</taxon>
    </lineage>
</organism>
<feature type="transmembrane region" description="Helical" evidence="1">
    <location>
        <begin position="73"/>
        <end position="97"/>
    </location>
</feature>
<keyword evidence="1" id="KW-0812">Transmembrane</keyword>
<dbReference type="RefSeq" id="WP_109563869.1">
    <property type="nucleotide sequence ID" value="NZ_QGDJ01000003.1"/>
</dbReference>
<accession>A0A2Y9AII6</accession>
<name>A0A2Y9AII6_9RHOB</name>
<gene>
    <name evidence="2" type="ORF">BCF38_10391</name>
    <name evidence="3" type="ORF">SAMN05421539_10391</name>
</gene>
<dbReference type="Pfam" id="PF10604">
    <property type="entry name" value="Polyketide_cyc2"/>
    <property type="match status" value="1"/>
</dbReference>
<evidence type="ECO:0000313" key="5">
    <source>
        <dbReference type="Proteomes" id="UP000251571"/>
    </source>
</evidence>
<reference evidence="3 5" key="1">
    <citation type="submission" date="2016-10" db="EMBL/GenBank/DDBJ databases">
        <authorList>
            <person name="Cai Z."/>
        </authorList>
    </citation>
    <scope>NUCLEOTIDE SEQUENCE [LARGE SCALE GENOMIC DNA]</scope>
    <source>
        <strain evidence="3 5">DSM 25227</strain>
    </source>
</reference>
<dbReference type="Proteomes" id="UP000245839">
    <property type="component" value="Unassembled WGS sequence"/>
</dbReference>
<feature type="transmembrane region" description="Helical" evidence="1">
    <location>
        <begin position="47"/>
        <end position="66"/>
    </location>
</feature>
<dbReference type="AlphaFoldDB" id="A0A2Y9AII6"/>
<protein>
    <submittedName>
        <fullName evidence="3">Polyketide cyclase / dehydrase and lipid transport</fullName>
    </submittedName>
    <submittedName>
        <fullName evidence="2">Polyketide cyclase/dehydrase/lipid transport protein</fullName>
    </submittedName>
</protein>
<dbReference type="InterPro" id="IPR023393">
    <property type="entry name" value="START-like_dom_sf"/>
</dbReference>
<dbReference type="Gene3D" id="3.30.530.20">
    <property type="match status" value="1"/>
</dbReference>
<dbReference type="CDD" id="cd07821">
    <property type="entry name" value="PYR_PYL_RCAR_like"/>
    <property type="match status" value="1"/>
</dbReference>
<keyword evidence="4" id="KW-1185">Reference proteome</keyword>
<evidence type="ECO:0000313" key="3">
    <source>
        <dbReference type="EMBL" id="SSA44291.1"/>
    </source>
</evidence>
<dbReference type="EMBL" id="QGDJ01000003">
    <property type="protein sequence ID" value="PWJ20276.1"/>
    <property type="molecule type" value="Genomic_DNA"/>
</dbReference>
<dbReference type="EMBL" id="UETC01000003">
    <property type="protein sequence ID" value="SSA44291.1"/>
    <property type="molecule type" value="Genomic_DNA"/>
</dbReference>
<dbReference type="OrthoDB" id="581779at2"/>